<evidence type="ECO:0008006" key="3">
    <source>
        <dbReference type="Google" id="ProtNLM"/>
    </source>
</evidence>
<keyword evidence="2" id="KW-1185">Reference proteome</keyword>
<protein>
    <recommendedName>
        <fullName evidence="3">NADH-plastoquinone oxidoreductase subunit K</fullName>
    </recommendedName>
</protein>
<gene>
    <name evidence="1" type="ORF">KSP40_PGU004061</name>
</gene>
<dbReference type="Proteomes" id="UP001412067">
    <property type="component" value="Unassembled WGS sequence"/>
</dbReference>
<proteinExistence type="predicted"/>
<reference evidence="1 2" key="1">
    <citation type="journal article" date="2022" name="Nat. Plants">
        <title>Genomes of leafy and leafless Platanthera orchids illuminate the evolution of mycoheterotrophy.</title>
        <authorList>
            <person name="Li M.H."/>
            <person name="Liu K.W."/>
            <person name="Li Z."/>
            <person name="Lu H.C."/>
            <person name="Ye Q.L."/>
            <person name="Zhang D."/>
            <person name="Wang J.Y."/>
            <person name="Li Y.F."/>
            <person name="Zhong Z.M."/>
            <person name="Liu X."/>
            <person name="Yu X."/>
            <person name="Liu D.K."/>
            <person name="Tu X.D."/>
            <person name="Liu B."/>
            <person name="Hao Y."/>
            <person name="Liao X.Y."/>
            <person name="Jiang Y.T."/>
            <person name="Sun W.H."/>
            <person name="Chen J."/>
            <person name="Chen Y.Q."/>
            <person name="Ai Y."/>
            <person name="Zhai J.W."/>
            <person name="Wu S.S."/>
            <person name="Zhou Z."/>
            <person name="Hsiao Y.Y."/>
            <person name="Wu W.L."/>
            <person name="Chen Y.Y."/>
            <person name="Lin Y.F."/>
            <person name="Hsu J.L."/>
            <person name="Li C.Y."/>
            <person name="Wang Z.W."/>
            <person name="Zhao X."/>
            <person name="Zhong W.Y."/>
            <person name="Ma X.K."/>
            <person name="Ma L."/>
            <person name="Huang J."/>
            <person name="Chen G.Z."/>
            <person name="Huang M.Z."/>
            <person name="Huang L."/>
            <person name="Peng D.H."/>
            <person name="Luo Y.B."/>
            <person name="Zou S.Q."/>
            <person name="Chen S.P."/>
            <person name="Lan S."/>
            <person name="Tsai W.C."/>
            <person name="Van de Peer Y."/>
            <person name="Liu Z.J."/>
        </authorList>
    </citation>
    <scope>NUCLEOTIDE SEQUENCE [LARGE SCALE GENOMIC DNA]</scope>
    <source>
        <strain evidence="1">Lor288</strain>
    </source>
</reference>
<sequence length="85" mass="9838">MDFDCSLNFSKIREMRKQNKSDYSRISADNDDELLPQPKVAFAGSLGMPYLRRPPPARSRNVPIEPVNYWLRLPLGIYFHVVVTV</sequence>
<dbReference type="EMBL" id="JBBWWR010000002">
    <property type="protein sequence ID" value="KAK8970263.1"/>
    <property type="molecule type" value="Genomic_DNA"/>
</dbReference>
<comment type="caution">
    <text evidence="1">The sequence shown here is derived from an EMBL/GenBank/DDBJ whole genome shotgun (WGS) entry which is preliminary data.</text>
</comment>
<organism evidence="1 2">
    <name type="scientific">Platanthera guangdongensis</name>
    <dbReference type="NCBI Taxonomy" id="2320717"/>
    <lineage>
        <taxon>Eukaryota</taxon>
        <taxon>Viridiplantae</taxon>
        <taxon>Streptophyta</taxon>
        <taxon>Embryophyta</taxon>
        <taxon>Tracheophyta</taxon>
        <taxon>Spermatophyta</taxon>
        <taxon>Magnoliopsida</taxon>
        <taxon>Liliopsida</taxon>
        <taxon>Asparagales</taxon>
        <taxon>Orchidaceae</taxon>
        <taxon>Orchidoideae</taxon>
        <taxon>Orchideae</taxon>
        <taxon>Orchidinae</taxon>
        <taxon>Platanthera</taxon>
    </lineage>
</organism>
<name>A0ABR2N294_9ASPA</name>
<evidence type="ECO:0000313" key="2">
    <source>
        <dbReference type="Proteomes" id="UP001412067"/>
    </source>
</evidence>
<evidence type="ECO:0000313" key="1">
    <source>
        <dbReference type="EMBL" id="KAK8970263.1"/>
    </source>
</evidence>
<accession>A0ABR2N294</accession>